<dbReference type="SMART" id="SM00367">
    <property type="entry name" value="LRR_CC"/>
    <property type="match status" value="4"/>
</dbReference>
<organism evidence="1 2">
    <name type="scientific">Trypanosoma conorhini</name>
    <dbReference type="NCBI Taxonomy" id="83891"/>
    <lineage>
        <taxon>Eukaryota</taxon>
        <taxon>Discoba</taxon>
        <taxon>Euglenozoa</taxon>
        <taxon>Kinetoplastea</taxon>
        <taxon>Metakinetoplastina</taxon>
        <taxon>Trypanosomatida</taxon>
        <taxon>Trypanosomatidae</taxon>
        <taxon>Trypanosoma</taxon>
    </lineage>
</organism>
<dbReference type="EMBL" id="MKKU01000022">
    <property type="protein sequence ID" value="RNF26955.1"/>
    <property type="molecule type" value="Genomic_DNA"/>
</dbReference>
<comment type="caution">
    <text evidence="1">The sequence shown here is derived from an EMBL/GenBank/DDBJ whole genome shotgun (WGS) entry which is preliminary data.</text>
</comment>
<accession>A0A422QAM4</accession>
<dbReference type="OrthoDB" id="244384at2759"/>
<dbReference type="RefSeq" id="XP_029232161.1">
    <property type="nucleotide sequence ID" value="XM_029367761.1"/>
</dbReference>
<sequence length="414" mass="44751">MGGKNMHAAEPRARVSSLDGLLYDIAGYLPSHPLAFLAAAPATRHAVERVVCDPLLRSAATQWGGTSHPEGEVWLPHTGALCGQLTNLKYTLWWIRRQAGVNGGKLAALFFAYRCSIGDLTEVKNFCGLRCLFIPEATLLNKTLSPLAACATLEHLWLRSCRSVTRVGALGHLRSLKSLDLSKTGVTDDALLALAACPLLEKVDLSGCAFICAIPFMQGMTRLRVLKLRNSGITDRAIAVVGTAIALTHLDLAGCFLVTSLNPLGLLSRLEWLNASWCGVRDGGLEGLSRCENLEYLSLSRCWDFCGVNALCGLPKLQVLDLRGTNVDGEGVAGLARCLSLSILNLSGCFCIHSVSVFAAMPSLKEIDVSYTAVTEESLRRLPSWVRVVRKPVRVPSCSASLAHLETPRHPRVR</sequence>
<proteinExistence type="predicted"/>
<reference evidence="1 2" key="1">
    <citation type="journal article" date="2018" name="BMC Genomics">
        <title>Genomic comparison of Trypanosoma conorhini and Trypanosoma rangeli to Trypanosoma cruzi strains of high and low virulence.</title>
        <authorList>
            <person name="Bradwell K.R."/>
            <person name="Koparde V.N."/>
            <person name="Matveyev A.V."/>
            <person name="Serrano M.G."/>
            <person name="Alves J.M."/>
            <person name="Parikh H."/>
            <person name="Huang B."/>
            <person name="Lee V."/>
            <person name="Espinosa-Alvarez O."/>
            <person name="Ortiz P.A."/>
            <person name="Costa-Martins A.G."/>
            <person name="Teixeira M.M."/>
            <person name="Buck G.A."/>
        </authorList>
    </citation>
    <scope>NUCLEOTIDE SEQUENCE [LARGE SCALE GENOMIC DNA]</scope>
    <source>
        <strain evidence="1 2">025E</strain>
    </source>
</reference>
<dbReference type="SUPFAM" id="SSF52058">
    <property type="entry name" value="L domain-like"/>
    <property type="match status" value="1"/>
</dbReference>
<dbReference type="Proteomes" id="UP000284403">
    <property type="component" value="Unassembled WGS sequence"/>
</dbReference>
<dbReference type="PANTHER" id="PTHR13318:SF95">
    <property type="entry name" value="F-BOX PROTEIN YLR352W"/>
    <property type="match status" value="1"/>
</dbReference>
<dbReference type="GO" id="GO:0031146">
    <property type="term" value="P:SCF-dependent proteasomal ubiquitin-dependent protein catabolic process"/>
    <property type="evidence" value="ECO:0007669"/>
    <property type="project" value="TreeGrafter"/>
</dbReference>
<dbReference type="Pfam" id="PF13516">
    <property type="entry name" value="LRR_6"/>
    <property type="match status" value="2"/>
</dbReference>
<dbReference type="InterPro" id="IPR032675">
    <property type="entry name" value="LRR_dom_sf"/>
</dbReference>
<protein>
    <submittedName>
        <fullName evidence="1">Putative leucine-rich repeat protein (LRRP)</fullName>
    </submittedName>
</protein>
<dbReference type="SMART" id="SM00368">
    <property type="entry name" value="LRR_RI"/>
    <property type="match status" value="4"/>
</dbReference>
<dbReference type="GeneID" id="40314432"/>
<evidence type="ECO:0000313" key="2">
    <source>
        <dbReference type="Proteomes" id="UP000284403"/>
    </source>
</evidence>
<name>A0A422QAM4_9TRYP</name>
<dbReference type="InterPro" id="IPR001611">
    <property type="entry name" value="Leu-rich_rpt"/>
</dbReference>
<gene>
    <name evidence="1" type="ORF">Tco025E_00821</name>
</gene>
<dbReference type="InterPro" id="IPR006553">
    <property type="entry name" value="Leu-rich_rpt_Cys-con_subtyp"/>
</dbReference>
<dbReference type="PANTHER" id="PTHR13318">
    <property type="entry name" value="PARTNER OF PAIRED, ISOFORM B-RELATED"/>
    <property type="match status" value="1"/>
</dbReference>
<dbReference type="AlphaFoldDB" id="A0A422QAM4"/>
<keyword evidence="2" id="KW-1185">Reference proteome</keyword>
<evidence type="ECO:0000313" key="1">
    <source>
        <dbReference type="EMBL" id="RNF26955.1"/>
    </source>
</evidence>
<dbReference type="Gene3D" id="3.80.10.10">
    <property type="entry name" value="Ribonuclease Inhibitor"/>
    <property type="match status" value="2"/>
</dbReference>
<dbReference type="GO" id="GO:0019005">
    <property type="term" value="C:SCF ubiquitin ligase complex"/>
    <property type="evidence" value="ECO:0007669"/>
    <property type="project" value="TreeGrafter"/>
</dbReference>